<dbReference type="EMBL" id="KN881113">
    <property type="protein sequence ID" value="KIY60987.1"/>
    <property type="molecule type" value="Genomic_DNA"/>
</dbReference>
<dbReference type="InterPro" id="IPR036910">
    <property type="entry name" value="HMG_box_dom_sf"/>
</dbReference>
<dbReference type="STRING" id="1314674.A0A0D7ARZ2"/>
<accession>A0A0D7ARZ2</accession>
<dbReference type="OrthoDB" id="3033067at2759"/>
<feature type="non-terminal residue" evidence="2">
    <location>
        <position position="379"/>
    </location>
</feature>
<dbReference type="CDD" id="cd00084">
    <property type="entry name" value="HMG-box_SF"/>
    <property type="match status" value="1"/>
</dbReference>
<protein>
    <submittedName>
        <fullName evidence="2">Uncharacterized protein</fullName>
    </submittedName>
</protein>
<evidence type="ECO:0000313" key="3">
    <source>
        <dbReference type="Proteomes" id="UP000054007"/>
    </source>
</evidence>
<feature type="region of interest" description="Disordered" evidence="1">
    <location>
        <begin position="24"/>
        <end position="48"/>
    </location>
</feature>
<dbReference type="AlphaFoldDB" id="A0A0D7ARZ2"/>
<proteinExistence type="predicted"/>
<evidence type="ECO:0000256" key="1">
    <source>
        <dbReference type="SAM" id="MobiDB-lite"/>
    </source>
</evidence>
<gene>
    <name evidence="2" type="ORF">CYLTODRAFT_415753</name>
</gene>
<keyword evidence="3" id="KW-1185">Reference proteome</keyword>
<dbReference type="Gene3D" id="1.10.30.10">
    <property type="entry name" value="High mobility group box domain"/>
    <property type="match status" value="1"/>
</dbReference>
<sequence length="379" mass="42620">MSMLDGGSDGLLSFDEAVRLRRPEIINSTNTNPSSSRPSPVTEVKPFRKGWAKGERSQYLDAAYHGYQVARTRGSHFVSDYVNATVNTYCSRFTWWLDPPHMPTEEDLNKTDEDLQPELVRQKSARIKRISVGVKNYLEKAATHVAPISLMTSRQIEQDPVASLIATIGNAKCGLRRARTGYQLWSMDHFKSKVKKDVDNKITTTGVDAQRERISVVQQEIVNAYEALPAHIRQPYEDQAQREKDELKLRKQDSKWLPNRLNAEDVQLALDRLAPTLITFIDGLHALTGWNFDIFYSGPDPRAAGQITTQSVHSGQDLSPKPADFATAGGEEGLARRRLVEAAVGDFAMRCFDREARLAYCLPNTSLNMAAPSFLQWRP</sequence>
<name>A0A0D7ARZ2_9AGAR</name>
<dbReference type="Proteomes" id="UP000054007">
    <property type="component" value="Unassembled WGS sequence"/>
</dbReference>
<reference evidence="2 3" key="1">
    <citation type="journal article" date="2015" name="Fungal Genet. Biol.">
        <title>Evolution of novel wood decay mechanisms in Agaricales revealed by the genome sequences of Fistulina hepatica and Cylindrobasidium torrendii.</title>
        <authorList>
            <person name="Floudas D."/>
            <person name="Held B.W."/>
            <person name="Riley R."/>
            <person name="Nagy L.G."/>
            <person name="Koehler G."/>
            <person name="Ransdell A.S."/>
            <person name="Younus H."/>
            <person name="Chow J."/>
            <person name="Chiniquy J."/>
            <person name="Lipzen A."/>
            <person name="Tritt A."/>
            <person name="Sun H."/>
            <person name="Haridas S."/>
            <person name="LaButti K."/>
            <person name="Ohm R.A."/>
            <person name="Kues U."/>
            <person name="Blanchette R.A."/>
            <person name="Grigoriev I.V."/>
            <person name="Minto R.E."/>
            <person name="Hibbett D.S."/>
        </authorList>
    </citation>
    <scope>NUCLEOTIDE SEQUENCE [LARGE SCALE GENOMIC DNA]</scope>
    <source>
        <strain evidence="2 3">FP15055 ss-10</strain>
    </source>
</reference>
<feature type="compositionally biased region" description="Low complexity" evidence="1">
    <location>
        <begin position="27"/>
        <end position="42"/>
    </location>
</feature>
<organism evidence="2 3">
    <name type="scientific">Cylindrobasidium torrendii FP15055 ss-10</name>
    <dbReference type="NCBI Taxonomy" id="1314674"/>
    <lineage>
        <taxon>Eukaryota</taxon>
        <taxon>Fungi</taxon>
        <taxon>Dikarya</taxon>
        <taxon>Basidiomycota</taxon>
        <taxon>Agaricomycotina</taxon>
        <taxon>Agaricomycetes</taxon>
        <taxon>Agaricomycetidae</taxon>
        <taxon>Agaricales</taxon>
        <taxon>Marasmiineae</taxon>
        <taxon>Physalacriaceae</taxon>
        <taxon>Cylindrobasidium</taxon>
    </lineage>
</organism>
<evidence type="ECO:0000313" key="2">
    <source>
        <dbReference type="EMBL" id="KIY60987.1"/>
    </source>
</evidence>